<gene>
    <name evidence="1" type="ORF">SAMN05421693_10617</name>
</gene>
<dbReference type="Proteomes" id="UP000199496">
    <property type="component" value="Unassembled WGS sequence"/>
</dbReference>
<accession>A0A1H9AQ77</accession>
<dbReference type="STRING" id="867345.SAMN05421693_10617"/>
<proteinExistence type="predicted"/>
<sequence>MGSPVAADVLVMPNGEPQVVRLSEQPQRGMHQNTVIRYHGEPHTRHPTVGQPPITRWDYDQFAVVFEGAHVIHTVVFGQWADTP</sequence>
<evidence type="ECO:0000313" key="1">
    <source>
        <dbReference type="EMBL" id="SEP78627.1"/>
    </source>
</evidence>
<organism evidence="1 2">
    <name type="scientific">Ectothiorhodospira magna</name>
    <dbReference type="NCBI Taxonomy" id="867345"/>
    <lineage>
        <taxon>Bacteria</taxon>
        <taxon>Pseudomonadati</taxon>
        <taxon>Pseudomonadota</taxon>
        <taxon>Gammaproteobacteria</taxon>
        <taxon>Chromatiales</taxon>
        <taxon>Ectothiorhodospiraceae</taxon>
        <taxon>Ectothiorhodospira</taxon>
    </lineage>
</organism>
<reference evidence="1 2" key="1">
    <citation type="submission" date="2016-10" db="EMBL/GenBank/DDBJ databases">
        <authorList>
            <person name="de Groot N.N."/>
        </authorList>
    </citation>
    <scope>NUCLEOTIDE SEQUENCE [LARGE SCALE GENOMIC DNA]</scope>
    <source>
        <strain evidence="1 2">B7-7</strain>
    </source>
</reference>
<dbReference type="EMBL" id="FOFO01000006">
    <property type="protein sequence ID" value="SEP78627.1"/>
    <property type="molecule type" value="Genomic_DNA"/>
</dbReference>
<keyword evidence="2" id="KW-1185">Reference proteome</keyword>
<protein>
    <submittedName>
        <fullName evidence="1">Uncharacterized protein</fullName>
    </submittedName>
</protein>
<dbReference type="RefSeq" id="WP_420795801.1">
    <property type="nucleotide sequence ID" value="NZ_FOFO01000006.1"/>
</dbReference>
<dbReference type="AlphaFoldDB" id="A0A1H9AQ77"/>
<name>A0A1H9AQ77_9GAMM</name>
<evidence type="ECO:0000313" key="2">
    <source>
        <dbReference type="Proteomes" id="UP000199496"/>
    </source>
</evidence>